<dbReference type="PANTHER" id="PTHR43464">
    <property type="entry name" value="METHYLTRANSFERASE"/>
    <property type="match status" value="1"/>
</dbReference>
<dbReference type="Pfam" id="PF13649">
    <property type="entry name" value="Methyltransf_25"/>
    <property type="match status" value="1"/>
</dbReference>
<keyword evidence="2" id="KW-0489">Methyltransferase</keyword>
<keyword evidence="3" id="KW-1185">Reference proteome</keyword>
<protein>
    <submittedName>
        <fullName evidence="2">SAM-dependent methyltransferase</fullName>
    </submittedName>
</protein>
<dbReference type="GO" id="GO:0032259">
    <property type="term" value="P:methylation"/>
    <property type="evidence" value="ECO:0007669"/>
    <property type="project" value="UniProtKB-KW"/>
</dbReference>
<name>A0A7W7MRC7_9ACTN</name>
<evidence type="ECO:0000313" key="2">
    <source>
        <dbReference type="EMBL" id="MBB4763354.1"/>
    </source>
</evidence>
<dbReference type="RefSeq" id="WP_184994686.1">
    <property type="nucleotide sequence ID" value="NZ_BOMK01000010.1"/>
</dbReference>
<reference evidence="2 3" key="1">
    <citation type="submission" date="2020-08" db="EMBL/GenBank/DDBJ databases">
        <title>Sequencing the genomes of 1000 actinobacteria strains.</title>
        <authorList>
            <person name="Klenk H.-P."/>
        </authorList>
    </citation>
    <scope>NUCLEOTIDE SEQUENCE [LARGE SCALE GENOMIC DNA]</scope>
    <source>
        <strain evidence="2 3">DSM 43149</strain>
    </source>
</reference>
<dbReference type="AlphaFoldDB" id="A0A7W7MRC7"/>
<dbReference type="SUPFAM" id="SSF53335">
    <property type="entry name" value="S-adenosyl-L-methionine-dependent methyltransferases"/>
    <property type="match status" value="1"/>
</dbReference>
<dbReference type="EMBL" id="JACHNH010000001">
    <property type="protein sequence ID" value="MBB4763354.1"/>
    <property type="molecule type" value="Genomic_DNA"/>
</dbReference>
<organism evidence="2 3">
    <name type="scientific">Actinoplanes digitatis</name>
    <dbReference type="NCBI Taxonomy" id="1868"/>
    <lineage>
        <taxon>Bacteria</taxon>
        <taxon>Bacillati</taxon>
        <taxon>Actinomycetota</taxon>
        <taxon>Actinomycetes</taxon>
        <taxon>Micromonosporales</taxon>
        <taxon>Micromonosporaceae</taxon>
        <taxon>Actinoplanes</taxon>
    </lineage>
</organism>
<proteinExistence type="predicted"/>
<feature type="domain" description="Methyltransferase" evidence="1">
    <location>
        <begin position="26"/>
        <end position="111"/>
    </location>
</feature>
<dbReference type="GO" id="GO:0008168">
    <property type="term" value="F:methyltransferase activity"/>
    <property type="evidence" value="ECO:0007669"/>
    <property type="project" value="UniProtKB-KW"/>
</dbReference>
<sequence>MEYYSLLPTMGEPEIVHAAVPGGASVLELGCGTGRILRPLAALGHRVHGVDESPAMLERMGGLPATLARLQDVRLDRTFDVVLLASTTLNGEPSLRRAFLATCRHHVDPGGLVVFQQNAPAWFDAVTESSAEIAGIRRVVRSALRHGDRVDLVVDYHVGDRTWTHEFPRYAITSRELARNLREAGLRFDGYLTEDRSWFTARPV</sequence>
<keyword evidence="2" id="KW-0808">Transferase</keyword>
<dbReference type="InterPro" id="IPR029063">
    <property type="entry name" value="SAM-dependent_MTases_sf"/>
</dbReference>
<dbReference type="PANTHER" id="PTHR43464:SF92">
    <property type="entry name" value="SLR1071 PROTEIN"/>
    <property type="match status" value="1"/>
</dbReference>
<accession>A0A7W7MRC7</accession>
<dbReference type="Gene3D" id="2.20.130.10">
    <property type="entry name" value="CAC2371-like domains"/>
    <property type="match status" value="1"/>
</dbReference>
<gene>
    <name evidence="2" type="ORF">BJ971_003910</name>
</gene>
<evidence type="ECO:0000313" key="3">
    <source>
        <dbReference type="Proteomes" id="UP000578112"/>
    </source>
</evidence>
<comment type="caution">
    <text evidence="2">The sequence shown here is derived from an EMBL/GenBank/DDBJ whole genome shotgun (WGS) entry which is preliminary data.</text>
</comment>
<evidence type="ECO:0000259" key="1">
    <source>
        <dbReference type="Pfam" id="PF13649"/>
    </source>
</evidence>
<dbReference type="CDD" id="cd02440">
    <property type="entry name" value="AdoMet_MTases"/>
    <property type="match status" value="1"/>
</dbReference>
<dbReference type="Proteomes" id="UP000578112">
    <property type="component" value="Unassembled WGS sequence"/>
</dbReference>
<dbReference type="Gene3D" id="3.40.50.150">
    <property type="entry name" value="Vaccinia Virus protein VP39"/>
    <property type="match status" value="1"/>
</dbReference>
<dbReference type="InterPro" id="IPR041698">
    <property type="entry name" value="Methyltransf_25"/>
</dbReference>